<comment type="caution">
    <text evidence="3">The sequence shown here is derived from an EMBL/GenBank/DDBJ whole genome shotgun (WGS) entry which is preliminary data.</text>
</comment>
<keyword evidence="2" id="KW-1133">Transmembrane helix</keyword>
<dbReference type="EMBL" id="ASRX01000022">
    <property type="protein sequence ID" value="EYF05626.1"/>
    <property type="molecule type" value="Genomic_DNA"/>
</dbReference>
<evidence type="ECO:0000256" key="1">
    <source>
        <dbReference type="SAM" id="MobiDB-lite"/>
    </source>
</evidence>
<evidence type="ECO:0000313" key="4">
    <source>
        <dbReference type="Proteomes" id="UP000019678"/>
    </source>
</evidence>
<protein>
    <submittedName>
        <fullName evidence="3">Uncharacterized protein</fullName>
    </submittedName>
</protein>
<keyword evidence="2" id="KW-0812">Transmembrane</keyword>
<keyword evidence="2" id="KW-0472">Membrane</keyword>
<name>A0A017TAK5_9BACT</name>
<evidence type="ECO:0000256" key="2">
    <source>
        <dbReference type="SAM" id="Phobius"/>
    </source>
</evidence>
<sequence length="102" mass="10086">MAPAVAPDDILVLRRGPGANCSSVGSAVDVLFLSAVVAGAALVAVAAAVRPRRAAHREAEEEAGAGSSGSTRAPVEAGEGAQERQAKQRRSEGHGGDDADAG</sequence>
<keyword evidence="4" id="KW-1185">Reference proteome</keyword>
<proteinExistence type="predicted"/>
<gene>
    <name evidence="3" type="ORF">CAP_3174</name>
</gene>
<feature type="compositionally biased region" description="Low complexity" evidence="1">
    <location>
        <begin position="64"/>
        <end position="73"/>
    </location>
</feature>
<dbReference type="STRING" id="1192034.CAP_3174"/>
<organism evidence="3 4">
    <name type="scientific">Chondromyces apiculatus DSM 436</name>
    <dbReference type="NCBI Taxonomy" id="1192034"/>
    <lineage>
        <taxon>Bacteria</taxon>
        <taxon>Pseudomonadati</taxon>
        <taxon>Myxococcota</taxon>
        <taxon>Polyangia</taxon>
        <taxon>Polyangiales</taxon>
        <taxon>Polyangiaceae</taxon>
        <taxon>Chondromyces</taxon>
    </lineage>
</organism>
<dbReference type="Proteomes" id="UP000019678">
    <property type="component" value="Unassembled WGS sequence"/>
</dbReference>
<dbReference type="AlphaFoldDB" id="A0A017TAK5"/>
<feature type="compositionally biased region" description="Basic and acidic residues" evidence="1">
    <location>
        <begin position="81"/>
        <end position="102"/>
    </location>
</feature>
<accession>A0A017TAK5</accession>
<evidence type="ECO:0000313" key="3">
    <source>
        <dbReference type="EMBL" id="EYF05626.1"/>
    </source>
</evidence>
<feature type="region of interest" description="Disordered" evidence="1">
    <location>
        <begin position="51"/>
        <end position="102"/>
    </location>
</feature>
<reference evidence="3 4" key="1">
    <citation type="submission" date="2013-05" db="EMBL/GenBank/DDBJ databases">
        <title>Genome assembly of Chondromyces apiculatus DSM 436.</title>
        <authorList>
            <person name="Sharma G."/>
            <person name="Khatri I."/>
            <person name="Kaur C."/>
            <person name="Mayilraj S."/>
            <person name="Subramanian S."/>
        </authorList>
    </citation>
    <scope>NUCLEOTIDE SEQUENCE [LARGE SCALE GENOMIC DNA]</scope>
    <source>
        <strain evidence="3 4">DSM 436</strain>
    </source>
</reference>
<feature type="transmembrane region" description="Helical" evidence="2">
    <location>
        <begin position="30"/>
        <end position="49"/>
    </location>
</feature>